<dbReference type="Gene3D" id="3.20.20.80">
    <property type="entry name" value="Glycosidases"/>
    <property type="match status" value="1"/>
</dbReference>
<evidence type="ECO:0000313" key="10">
    <source>
        <dbReference type="Proteomes" id="UP000284657"/>
    </source>
</evidence>
<dbReference type="InterPro" id="IPR000322">
    <property type="entry name" value="Glyco_hydro_31_TIM"/>
</dbReference>
<proteinExistence type="inferred from homology"/>
<dbReference type="EMBL" id="MBAD02000929">
    <property type="protein sequence ID" value="RLN61096.1"/>
    <property type="molecule type" value="Genomic_DNA"/>
</dbReference>
<dbReference type="InterPro" id="IPR013783">
    <property type="entry name" value="Ig-like_fold"/>
</dbReference>
<keyword evidence="4" id="KW-0378">Hydrolase</keyword>
<evidence type="ECO:0000313" key="8">
    <source>
        <dbReference type="EMBL" id="RLN61364.1"/>
    </source>
</evidence>
<dbReference type="OrthoDB" id="5839090at2759"/>
<dbReference type="GO" id="GO:0004553">
    <property type="term" value="F:hydrolase activity, hydrolyzing O-glycosyl compounds"/>
    <property type="evidence" value="ECO:0007669"/>
    <property type="project" value="InterPro"/>
</dbReference>
<evidence type="ECO:0000313" key="9">
    <source>
        <dbReference type="Proteomes" id="UP000277300"/>
    </source>
</evidence>
<dbReference type="Gene3D" id="2.60.40.10">
    <property type="entry name" value="Immunoglobulins"/>
    <property type="match status" value="2"/>
</dbReference>
<dbReference type="PANTHER" id="PTHR22762">
    <property type="entry name" value="ALPHA-GLUCOSIDASE"/>
    <property type="match status" value="1"/>
</dbReference>
<evidence type="ECO:0000256" key="4">
    <source>
        <dbReference type="RuleBase" id="RU361185"/>
    </source>
</evidence>
<dbReference type="PANTHER" id="PTHR22762:SF133">
    <property type="entry name" value="P-TYPE DOMAIN-CONTAINING PROTEIN"/>
    <property type="match status" value="1"/>
</dbReference>
<evidence type="ECO:0000259" key="6">
    <source>
        <dbReference type="Pfam" id="PF13802"/>
    </source>
</evidence>
<evidence type="ECO:0000256" key="3">
    <source>
        <dbReference type="ARBA" id="ARBA00041343"/>
    </source>
</evidence>
<comment type="similarity">
    <text evidence="1 4">Belongs to the glycosyl hydrolase 31 family.</text>
</comment>
<feature type="domain" description="Glycoside hydrolase family 31 TIM barrel" evidence="5">
    <location>
        <begin position="360"/>
        <end position="549"/>
    </location>
</feature>
<organism evidence="8 9">
    <name type="scientific">Phytophthora kernoviae</name>
    <dbReference type="NCBI Taxonomy" id="325452"/>
    <lineage>
        <taxon>Eukaryota</taxon>
        <taxon>Sar</taxon>
        <taxon>Stramenopiles</taxon>
        <taxon>Oomycota</taxon>
        <taxon>Peronosporomycetes</taxon>
        <taxon>Peronosporales</taxon>
        <taxon>Peronosporaceae</taxon>
        <taxon>Phytophthora</taxon>
    </lineage>
</organism>
<dbReference type="Gene3D" id="2.60.40.1180">
    <property type="entry name" value="Golgi alpha-mannosidase II"/>
    <property type="match status" value="1"/>
</dbReference>
<keyword evidence="2" id="KW-0325">Glycoprotein</keyword>
<dbReference type="Gene3D" id="2.60.40.1760">
    <property type="entry name" value="glycosyl hydrolase (family 31)"/>
    <property type="match status" value="1"/>
</dbReference>
<keyword evidence="4" id="KW-0326">Glycosidase</keyword>
<accession>A0A3F2RNV6</accession>
<evidence type="ECO:0000256" key="2">
    <source>
        <dbReference type="ARBA" id="ARBA00023180"/>
    </source>
</evidence>
<dbReference type="EMBL" id="MBDO02000159">
    <property type="protein sequence ID" value="RLN61364.1"/>
    <property type="molecule type" value="Genomic_DNA"/>
</dbReference>
<dbReference type="Proteomes" id="UP000284657">
    <property type="component" value="Unassembled WGS sequence"/>
</dbReference>
<dbReference type="GO" id="GO:0030246">
    <property type="term" value="F:carbohydrate binding"/>
    <property type="evidence" value="ECO:0007669"/>
    <property type="project" value="InterPro"/>
</dbReference>
<dbReference type="Pfam" id="PF01055">
    <property type="entry name" value="Glyco_hydro_31_2nd"/>
    <property type="match status" value="1"/>
</dbReference>
<evidence type="ECO:0000256" key="1">
    <source>
        <dbReference type="ARBA" id="ARBA00007806"/>
    </source>
</evidence>
<dbReference type="InterPro" id="IPR025887">
    <property type="entry name" value="Glyco_hydro_31_N_dom"/>
</dbReference>
<sequence>MLPSTEPNYDTKDGWFQFDLATASSIEFMFNDGVGVNWDNNSNTNYIATSAGSYTVASEVTGFKTGDLVRPNDGTGYHILFQAPSWSQPYFQYNAGSGWPEVPGYAMSPSSYVGKFSAANGWFQYDILSASLVQIAFNNGDGLWDSTVGSSHIWTSPGTETGGILTINLAVNSALMATPYGGDLSTLVVTVSKTEHDRVRVKIADKTSKRYTQNPFTFKVTRTSNGFTLFDSSGVPLVVKDQYLQVSTSLNDDLSVYGIGESTRDNFRMASGEKYTLWARDQISSTPNVNTYGSHPFFLGLNSAGEAHGVLLLNSNGMDVTMKRGHLVYQTIGGVLDFNILMGPSPAEALSQYTKLIGRPKLMPYWSYGFHQCRWGYGSVDALRTVVNKYASNNLPLDVVWSDIDYMDRSHDFTLDPTNFKQREMAAFINEIHAHGQKFVPIIDPGIPDDANDYAYTKGLKMDIFIKDTNGRPYLGQVWPGPTFFPDFFHPDAKAFWGGQLQRLYNKIEFDGLWIDMNEIANFCPGTMCGATSITGYFPSGAWYDIFNYSQIKSSGEAVTFPTTLYDMPVHIRGGSILAMHQPSLTSTAARLTPFDILVASSTSGNASGDLYLDDGEQISNSNATIVKFSASTGKFSSTVLQNDHADARSSLVNKIIVLGVEFSPTNVSLGTVSFLRDSIALRSTQDTLQRKVNNENPSKSHKSTGENITEAILELAGEHKAFINAYIAR</sequence>
<dbReference type="AlphaFoldDB" id="A0A3F2RNV6"/>
<dbReference type="Pfam" id="PF13802">
    <property type="entry name" value="Gal_mutarotas_2"/>
    <property type="match status" value="1"/>
</dbReference>
<dbReference type="PROSITE" id="PS00129">
    <property type="entry name" value="GLYCOSYL_HYDROL_F31_1"/>
    <property type="match status" value="1"/>
</dbReference>
<dbReference type="InterPro" id="IPR017853">
    <property type="entry name" value="GH"/>
</dbReference>
<reference evidence="9 10" key="1">
    <citation type="submission" date="2018-07" db="EMBL/GenBank/DDBJ databases">
        <title>Genome sequencing of oomycete isolates from Chile give support for New Zealand origin for Phytophthora kernoviae and make available the first Nothophytophthora sp. genome.</title>
        <authorList>
            <person name="Studholme D.J."/>
            <person name="Sanfuentes E."/>
            <person name="Panda P."/>
            <person name="Hill R."/>
            <person name="Sambles C."/>
            <person name="Grant M."/>
            <person name="Williams N.M."/>
            <person name="Mcdougal R.L."/>
        </authorList>
    </citation>
    <scope>NUCLEOTIDE SEQUENCE [LARGE SCALE GENOMIC DNA]</scope>
    <source>
        <strain evidence="8">Chile6</strain>
        <strain evidence="7">Chile7</strain>
    </source>
</reference>
<feature type="domain" description="Glycoside hydrolase family 31 N-terminal" evidence="6">
    <location>
        <begin position="194"/>
        <end position="317"/>
    </location>
</feature>
<comment type="caution">
    <text evidence="8">The sequence shown here is derived from an EMBL/GenBank/DDBJ whole genome shotgun (WGS) entry which is preliminary data.</text>
</comment>
<evidence type="ECO:0000313" key="7">
    <source>
        <dbReference type="EMBL" id="RLN61096.1"/>
    </source>
</evidence>
<dbReference type="Proteomes" id="UP000277300">
    <property type="component" value="Unassembled WGS sequence"/>
</dbReference>
<dbReference type="SUPFAM" id="SSF51445">
    <property type="entry name" value="(Trans)glycosidases"/>
    <property type="match status" value="1"/>
</dbReference>
<evidence type="ECO:0000259" key="5">
    <source>
        <dbReference type="Pfam" id="PF01055"/>
    </source>
</evidence>
<dbReference type="GO" id="GO:0005975">
    <property type="term" value="P:carbohydrate metabolic process"/>
    <property type="evidence" value="ECO:0007669"/>
    <property type="project" value="InterPro"/>
</dbReference>
<dbReference type="SUPFAM" id="SSF74650">
    <property type="entry name" value="Galactose mutarotase-like"/>
    <property type="match status" value="1"/>
</dbReference>
<dbReference type="InterPro" id="IPR030458">
    <property type="entry name" value="Glyco_hydro_31_AS"/>
</dbReference>
<dbReference type="InterPro" id="IPR011013">
    <property type="entry name" value="Gal_mutarotase_sf_dom"/>
</dbReference>
<gene>
    <name evidence="7" type="ORF">BBJ29_004425</name>
    <name evidence="8" type="ORF">BBP00_00005446</name>
</gene>
<dbReference type="CDD" id="cd14752">
    <property type="entry name" value="GH31_N"/>
    <property type="match status" value="1"/>
</dbReference>
<protein>
    <recommendedName>
        <fullName evidence="3">Maltase</fullName>
    </recommendedName>
</protein>
<name>A0A3F2RNV6_9STRA</name>
<dbReference type="InterPro" id="IPR013780">
    <property type="entry name" value="Glyco_hydro_b"/>
</dbReference>